<accession>A0A4U8QDA4</accession>
<protein>
    <submittedName>
        <fullName evidence="9">Ribose transport system permease protein RbsC</fullName>
    </submittedName>
</protein>
<dbReference type="EMBL" id="QGQD01000012">
    <property type="protein sequence ID" value="TLD02544.1"/>
    <property type="molecule type" value="Genomic_DNA"/>
</dbReference>
<keyword evidence="7 8" id="KW-0472">Membrane</keyword>
<dbReference type="PANTHER" id="PTHR32196:SF21">
    <property type="entry name" value="ABC TRANSPORTER PERMEASE PROTEIN YPHD-RELATED"/>
    <property type="match status" value="1"/>
</dbReference>
<keyword evidence="6 8" id="KW-1133">Transmembrane helix</keyword>
<dbReference type="PANTHER" id="PTHR32196">
    <property type="entry name" value="ABC TRANSPORTER PERMEASE PROTEIN YPHD-RELATED-RELATED"/>
    <property type="match status" value="1"/>
</dbReference>
<evidence type="ECO:0000256" key="3">
    <source>
        <dbReference type="ARBA" id="ARBA00022475"/>
    </source>
</evidence>
<feature type="transmembrane region" description="Helical" evidence="8">
    <location>
        <begin position="135"/>
        <end position="154"/>
    </location>
</feature>
<dbReference type="Proteomes" id="UP000306509">
    <property type="component" value="Unassembled WGS sequence"/>
</dbReference>
<evidence type="ECO:0000256" key="7">
    <source>
        <dbReference type="ARBA" id="ARBA00023136"/>
    </source>
</evidence>
<evidence type="ECO:0000313" key="9">
    <source>
        <dbReference type="EMBL" id="TLD02544.1"/>
    </source>
</evidence>
<feature type="transmembrane region" description="Helical" evidence="8">
    <location>
        <begin position="20"/>
        <end position="41"/>
    </location>
</feature>
<keyword evidence="3" id="KW-1003">Cell membrane</keyword>
<comment type="caution">
    <text evidence="9">The sequence shown here is derived from an EMBL/GenBank/DDBJ whole genome shotgun (WGS) entry which is preliminary data.</text>
</comment>
<sequence length="349" mass="36406">MGKKNNTGTYNSIAMTLLKGRTFIVLIVLVLFFSIITPTFFTLNTGLLVAKHVALYGILGLGMTYVIITGGIDLSVGAIAGLGGMIAGGLINEGLTLPMFGVTIYFSVPWVILITALVGVFAGWLNGFIITKFNVAPFIATLGIMNVARGFANLRSGGKTFSNIVGNKVLGNNGFEFLGSTVAGIPVGVIILALIAVGAALILKYTPFGWHVLAIGGNERAARLSGIKVKRVKTYVYMFSGFCSVMVGMIAAGQLVAAHPATGEGWEMNAISAAVLGGTSMAGGVGTIGGTIVGAFVIGVINDGMVMCGVSEFWQKVIKGIVIVAAVIIDQFQRNMQAKMALQVRNESK</sequence>
<dbReference type="InterPro" id="IPR001851">
    <property type="entry name" value="ABC_transp_permease"/>
</dbReference>
<evidence type="ECO:0000256" key="5">
    <source>
        <dbReference type="ARBA" id="ARBA00022692"/>
    </source>
</evidence>
<evidence type="ECO:0000256" key="6">
    <source>
        <dbReference type="ARBA" id="ARBA00022989"/>
    </source>
</evidence>
<feature type="transmembrane region" description="Helical" evidence="8">
    <location>
        <begin position="74"/>
        <end position="92"/>
    </location>
</feature>
<proteinExistence type="predicted"/>
<dbReference type="CDD" id="cd06579">
    <property type="entry name" value="TM_PBP1_transp_AraH_like"/>
    <property type="match status" value="1"/>
</dbReference>
<dbReference type="STRING" id="180332.GCA_000797495_00880"/>
<dbReference type="GO" id="GO:0005886">
    <property type="term" value="C:plasma membrane"/>
    <property type="evidence" value="ECO:0007669"/>
    <property type="project" value="UniProtKB-SubCell"/>
</dbReference>
<dbReference type="Pfam" id="PF02653">
    <property type="entry name" value="BPD_transp_2"/>
    <property type="match status" value="1"/>
</dbReference>
<dbReference type="AlphaFoldDB" id="A0A4U8QDA4"/>
<evidence type="ECO:0000256" key="4">
    <source>
        <dbReference type="ARBA" id="ARBA00022519"/>
    </source>
</evidence>
<keyword evidence="2" id="KW-0813">Transport</keyword>
<evidence type="ECO:0000256" key="8">
    <source>
        <dbReference type="SAM" id="Phobius"/>
    </source>
</evidence>
<gene>
    <name evidence="9" type="primary">rbsC_4</name>
    <name evidence="9" type="ORF">DSM106044_00523</name>
</gene>
<feature type="transmembrane region" description="Helical" evidence="8">
    <location>
        <begin position="235"/>
        <end position="258"/>
    </location>
</feature>
<evidence type="ECO:0000313" key="10">
    <source>
        <dbReference type="Proteomes" id="UP000306509"/>
    </source>
</evidence>
<feature type="transmembrane region" description="Helical" evidence="8">
    <location>
        <begin position="48"/>
        <end position="68"/>
    </location>
</feature>
<organism evidence="9 10">
    <name type="scientific">Robinsoniella peoriensis</name>
    <dbReference type="NCBI Taxonomy" id="180332"/>
    <lineage>
        <taxon>Bacteria</taxon>
        <taxon>Bacillati</taxon>
        <taxon>Bacillota</taxon>
        <taxon>Clostridia</taxon>
        <taxon>Lachnospirales</taxon>
        <taxon>Lachnospiraceae</taxon>
        <taxon>Robinsoniella</taxon>
    </lineage>
</organism>
<keyword evidence="10" id="KW-1185">Reference proteome</keyword>
<feature type="transmembrane region" description="Helical" evidence="8">
    <location>
        <begin position="104"/>
        <end position="129"/>
    </location>
</feature>
<dbReference type="GO" id="GO:0022857">
    <property type="term" value="F:transmembrane transporter activity"/>
    <property type="evidence" value="ECO:0007669"/>
    <property type="project" value="InterPro"/>
</dbReference>
<keyword evidence="4" id="KW-0997">Cell inner membrane</keyword>
<name>A0A4U8QDA4_9FIRM</name>
<feature type="transmembrane region" description="Helical" evidence="8">
    <location>
        <begin position="175"/>
        <end position="203"/>
    </location>
</feature>
<evidence type="ECO:0000256" key="1">
    <source>
        <dbReference type="ARBA" id="ARBA00004651"/>
    </source>
</evidence>
<evidence type="ECO:0000256" key="2">
    <source>
        <dbReference type="ARBA" id="ARBA00022448"/>
    </source>
</evidence>
<reference evidence="9 10" key="1">
    <citation type="journal article" date="2019" name="Anaerobe">
        <title>Detection of Robinsoniella peoriensis in multiple bone samples of a trauma patient.</title>
        <authorList>
            <person name="Schrottner P."/>
            <person name="Hartwich K."/>
            <person name="Bunk B."/>
            <person name="Schober I."/>
            <person name="Helbig S."/>
            <person name="Rudolph W.W."/>
            <person name="Gunzer F."/>
        </authorList>
    </citation>
    <scope>NUCLEOTIDE SEQUENCE [LARGE SCALE GENOMIC DNA]</scope>
    <source>
        <strain evidence="9 10">DSM 106044</strain>
    </source>
</reference>
<comment type="subcellular location">
    <subcellularLocation>
        <location evidence="1">Cell membrane</location>
        <topology evidence="1">Multi-pass membrane protein</topology>
    </subcellularLocation>
</comment>
<feature type="transmembrane region" description="Helical" evidence="8">
    <location>
        <begin position="270"/>
        <end position="301"/>
    </location>
</feature>
<keyword evidence="5 8" id="KW-0812">Transmembrane</keyword>
<dbReference type="RefSeq" id="WP_044295164.1">
    <property type="nucleotide sequence ID" value="NZ_JBHTNY010000025.1"/>
</dbReference>